<comment type="similarity">
    <text evidence="1">Belongs to the carotenoid oxygenase family.</text>
</comment>
<dbReference type="AlphaFoldDB" id="A0A0M3IQ22"/>
<feature type="domain" description="BHLH" evidence="6">
    <location>
        <begin position="20"/>
        <end position="72"/>
    </location>
</feature>
<dbReference type="GO" id="GO:0046872">
    <property type="term" value="F:metal ion binding"/>
    <property type="evidence" value="ECO:0007669"/>
    <property type="project" value="UniProtKB-KW"/>
</dbReference>
<dbReference type="GO" id="GO:0016121">
    <property type="term" value="P:carotene catabolic process"/>
    <property type="evidence" value="ECO:0007669"/>
    <property type="project" value="TreeGrafter"/>
</dbReference>
<dbReference type="Pfam" id="PF00010">
    <property type="entry name" value="HLH"/>
    <property type="match status" value="1"/>
</dbReference>
<dbReference type="PANTHER" id="PTHR10543:SF24">
    <property type="entry name" value="CAROTENOID ISOMEROOXYGENASE"/>
    <property type="match status" value="1"/>
</dbReference>
<dbReference type="GO" id="GO:0046983">
    <property type="term" value="F:protein dimerization activity"/>
    <property type="evidence" value="ECO:0007669"/>
    <property type="project" value="InterPro"/>
</dbReference>
<dbReference type="WBParaSite" id="ALUE_0002085001-mRNA-1">
    <property type="protein sequence ID" value="ALUE_0002085001-mRNA-1"/>
    <property type="gene ID" value="ALUE_0002085001"/>
</dbReference>
<dbReference type="Gene3D" id="4.10.280.10">
    <property type="entry name" value="Helix-loop-helix DNA-binding domain"/>
    <property type="match status" value="1"/>
</dbReference>
<dbReference type="InterPro" id="IPR011598">
    <property type="entry name" value="bHLH_dom"/>
</dbReference>
<feature type="binding site" evidence="5">
    <location>
        <position position="256"/>
    </location>
    <ligand>
        <name>Fe cation</name>
        <dbReference type="ChEBI" id="CHEBI:24875"/>
        <note>catalytic</note>
    </ligand>
</feature>
<dbReference type="SUPFAM" id="SSF47459">
    <property type="entry name" value="HLH, helix-loop-helix DNA-binding domain"/>
    <property type="match status" value="1"/>
</dbReference>
<reference evidence="8" key="1">
    <citation type="submission" date="2017-02" db="UniProtKB">
        <authorList>
            <consortium name="WormBaseParasite"/>
        </authorList>
    </citation>
    <scope>IDENTIFICATION</scope>
</reference>
<name>A0A0M3IQ22_ASCLU</name>
<evidence type="ECO:0000256" key="4">
    <source>
        <dbReference type="ARBA" id="ARBA00023004"/>
    </source>
</evidence>
<dbReference type="GO" id="GO:0003834">
    <property type="term" value="F:beta-carotene 15,15'-dioxygenase activity"/>
    <property type="evidence" value="ECO:0007669"/>
    <property type="project" value="TreeGrafter"/>
</dbReference>
<evidence type="ECO:0000256" key="5">
    <source>
        <dbReference type="PIRSR" id="PIRSR604294-1"/>
    </source>
</evidence>
<protein>
    <submittedName>
        <fullName evidence="8">BHLH domain-containing protein</fullName>
    </submittedName>
</protein>
<dbReference type="Pfam" id="PF03055">
    <property type="entry name" value="RPE65"/>
    <property type="match status" value="1"/>
</dbReference>
<evidence type="ECO:0000313" key="8">
    <source>
        <dbReference type="WBParaSite" id="ALUE_0002085001-mRNA-1"/>
    </source>
</evidence>
<evidence type="ECO:0000256" key="2">
    <source>
        <dbReference type="ARBA" id="ARBA00022723"/>
    </source>
</evidence>
<evidence type="ECO:0000256" key="3">
    <source>
        <dbReference type="ARBA" id="ARBA00023002"/>
    </source>
</evidence>
<dbReference type="PANTHER" id="PTHR10543">
    <property type="entry name" value="BETA-CAROTENE DIOXYGENASE"/>
    <property type="match status" value="1"/>
</dbReference>
<sequence>MRTAAGFTNMKVVLQQQFEVTRMSRVRNEVEQNNRERKRQLHLRQIIPCYPINKKMSKQEILRGAIRYLRILEYLLGEIPNWLRGTVVRNGPGIYSIGGVRYKHWFDGLALLQRFHFEDGKMWYSCRYLKSDTYKQNTTQKRIVFSAFGTRSVPDPCKNIFQRLLSWFEKEPLTDNASSHFIRCGDAIYATGETPYVYRVDPDSLETVNDAWAWKVSDGFRPPSDKVFSKQRYSCDPMAAEEDLSNYVAVNTMTSHCHYDEQGNIYNIGARFGRSSK</sequence>
<dbReference type="SMART" id="SM00353">
    <property type="entry name" value="HLH"/>
    <property type="match status" value="1"/>
</dbReference>
<dbReference type="InterPro" id="IPR036638">
    <property type="entry name" value="HLH_DNA-bd_sf"/>
</dbReference>
<keyword evidence="4 5" id="KW-0408">Iron</keyword>
<comment type="cofactor">
    <cofactor evidence="5">
        <name>Fe(2+)</name>
        <dbReference type="ChEBI" id="CHEBI:29033"/>
    </cofactor>
    <text evidence="5">Binds 1 Fe(2+) ion per subunit.</text>
</comment>
<proteinExistence type="inferred from homology"/>
<accession>A0A0M3IQ22</accession>
<dbReference type="GO" id="GO:0042574">
    <property type="term" value="P:retinal metabolic process"/>
    <property type="evidence" value="ECO:0007669"/>
    <property type="project" value="TreeGrafter"/>
</dbReference>
<organism evidence="7 8">
    <name type="scientific">Ascaris lumbricoides</name>
    <name type="common">Giant roundworm</name>
    <dbReference type="NCBI Taxonomy" id="6252"/>
    <lineage>
        <taxon>Eukaryota</taxon>
        <taxon>Metazoa</taxon>
        <taxon>Ecdysozoa</taxon>
        <taxon>Nematoda</taxon>
        <taxon>Chromadorea</taxon>
        <taxon>Rhabditida</taxon>
        <taxon>Spirurina</taxon>
        <taxon>Ascaridomorpha</taxon>
        <taxon>Ascaridoidea</taxon>
        <taxon>Ascarididae</taxon>
        <taxon>Ascaris</taxon>
    </lineage>
</organism>
<evidence type="ECO:0000259" key="6">
    <source>
        <dbReference type="PROSITE" id="PS50888"/>
    </source>
</evidence>
<dbReference type="InterPro" id="IPR004294">
    <property type="entry name" value="Carotenoid_Oase"/>
</dbReference>
<dbReference type="Proteomes" id="UP000036681">
    <property type="component" value="Unplaced"/>
</dbReference>
<keyword evidence="3" id="KW-0560">Oxidoreductase</keyword>
<evidence type="ECO:0000256" key="1">
    <source>
        <dbReference type="ARBA" id="ARBA00006787"/>
    </source>
</evidence>
<keyword evidence="7" id="KW-1185">Reference proteome</keyword>
<dbReference type="PROSITE" id="PS50888">
    <property type="entry name" value="BHLH"/>
    <property type="match status" value="1"/>
</dbReference>
<dbReference type="GO" id="GO:0010436">
    <property type="term" value="F:carotenoid dioxygenase activity"/>
    <property type="evidence" value="ECO:0007669"/>
    <property type="project" value="TreeGrafter"/>
</dbReference>
<evidence type="ECO:0000313" key="7">
    <source>
        <dbReference type="Proteomes" id="UP000036681"/>
    </source>
</evidence>
<keyword evidence="2 5" id="KW-0479">Metal-binding</keyword>